<organism evidence="2 3">
    <name type="scientific">Leifsonia shinshuensis</name>
    <dbReference type="NCBI Taxonomy" id="150026"/>
    <lineage>
        <taxon>Bacteria</taxon>
        <taxon>Bacillati</taxon>
        <taxon>Actinomycetota</taxon>
        <taxon>Actinomycetes</taxon>
        <taxon>Micrococcales</taxon>
        <taxon>Microbacteriaceae</taxon>
        <taxon>Leifsonia</taxon>
    </lineage>
</organism>
<accession>A0A853CSR5</accession>
<dbReference type="EMBL" id="JACCFL010000001">
    <property type="protein sequence ID" value="NYJ22264.1"/>
    <property type="molecule type" value="Genomic_DNA"/>
</dbReference>
<protein>
    <submittedName>
        <fullName evidence="2">Uncharacterized protein</fullName>
    </submittedName>
</protein>
<evidence type="ECO:0000313" key="2">
    <source>
        <dbReference type="EMBL" id="NYJ22264.1"/>
    </source>
</evidence>
<reference evidence="2 3" key="1">
    <citation type="submission" date="2020-07" db="EMBL/GenBank/DDBJ databases">
        <title>Sequencing the genomes of 1000 actinobacteria strains.</title>
        <authorList>
            <person name="Klenk H.-P."/>
        </authorList>
    </citation>
    <scope>NUCLEOTIDE SEQUENCE [LARGE SCALE GENOMIC DNA]</scope>
    <source>
        <strain evidence="2 3">DSM 15165</strain>
    </source>
</reference>
<sequence length="177" mass="18567">MRRKRLAAVIAGALAAALLLSGCVPVARDADAAAAETAADGIIVPTLTVDGVRLHPVAYRYRLPGGTRRSVRDAHSDPLVRAPKTGVLRARLVSGYTANGLYAGTFSALDRKGRPVDGGDQYDCVAGGRCTLSTRAGSATIELPAGARTRLVIVRSTFDLPDSGVLEAVWRFRLGRG</sequence>
<evidence type="ECO:0000256" key="1">
    <source>
        <dbReference type="SAM" id="SignalP"/>
    </source>
</evidence>
<feature type="chain" id="PRO_5038932862" evidence="1">
    <location>
        <begin position="27"/>
        <end position="177"/>
    </location>
</feature>
<dbReference type="PROSITE" id="PS51257">
    <property type="entry name" value="PROKAR_LIPOPROTEIN"/>
    <property type="match status" value="1"/>
</dbReference>
<gene>
    <name evidence="2" type="ORF">HNR13_000551</name>
</gene>
<keyword evidence="1" id="KW-0732">Signal</keyword>
<name>A0A853CSR5_9MICO</name>
<proteinExistence type="predicted"/>
<dbReference type="Proteomes" id="UP000578352">
    <property type="component" value="Unassembled WGS sequence"/>
</dbReference>
<feature type="signal peptide" evidence="1">
    <location>
        <begin position="1"/>
        <end position="26"/>
    </location>
</feature>
<dbReference type="RefSeq" id="WP_179604331.1">
    <property type="nucleotide sequence ID" value="NZ_BAABEH010000001.1"/>
</dbReference>
<evidence type="ECO:0000313" key="3">
    <source>
        <dbReference type="Proteomes" id="UP000578352"/>
    </source>
</evidence>
<dbReference type="AlphaFoldDB" id="A0A853CSR5"/>
<comment type="caution">
    <text evidence="2">The sequence shown here is derived from an EMBL/GenBank/DDBJ whole genome shotgun (WGS) entry which is preliminary data.</text>
</comment>